<comment type="caution">
    <text evidence="1">The sequence shown here is derived from an EMBL/GenBank/DDBJ whole genome shotgun (WGS) entry which is preliminary data.</text>
</comment>
<name>A0A3L8PRL9_9GAMM</name>
<evidence type="ECO:0000313" key="1">
    <source>
        <dbReference type="EMBL" id="RLV58026.1"/>
    </source>
</evidence>
<reference evidence="1 2" key="1">
    <citation type="submission" date="2018-09" db="EMBL/GenBank/DDBJ databases">
        <title>Phylogeny of the Shewanellaceae, and recommendation for two new genera, Pseudoshewanella and Parashewanella.</title>
        <authorList>
            <person name="Wang G."/>
        </authorList>
    </citation>
    <scope>NUCLEOTIDE SEQUENCE [LARGE SCALE GENOMIC DNA]</scope>
    <source>
        <strain evidence="1 2">C51</strain>
    </source>
</reference>
<dbReference type="Proteomes" id="UP000281474">
    <property type="component" value="Unassembled WGS sequence"/>
</dbReference>
<protein>
    <submittedName>
        <fullName evidence="1">Uncharacterized protein</fullName>
    </submittedName>
</protein>
<evidence type="ECO:0000313" key="2">
    <source>
        <dbReference type="Proteomes" id="UP000281474"/>
    </source>
</evidence>
<dbReference type="RefSeq" id="WP_121840650.1">
    <property type="nucleotide sequence ID" value="NZ_ML014855.1"/>
</dbReference>
<organism evidence="1 2">
    <name type="scientific">Parashewanella curva</name>
    <dbReference type="NCBI Taxonomy" id="2338552"/>
    <lineage>
        <taxon>Bacteria</taxon>
        <taxon>Pseudomonadati</taxon>
        <taxon>Pseudomonadota</taxon>
        <taxon>Gammaproteobacteria</taxon>
        <taxon>Alteromonadales</taxon>
        <taxon>Shewanellaceae</taxon>
        <taxon>Parashewanella</taxon>
    </lineage>
</organism>
<dbReference type="OrthoDB" id="9908198at2"/>
<keyword evidence="2" id="KW-1185">Reference proteome</keyword>
<gene>
    <name evidence="1" type="ORF">D5018_19455</name>
</gene>
<dbReference type="EMBL" id="QZEI01000106">
    <property type="protein sequence ID" value="RLV58026.1"/>
    <property type="molecule type" value="Genomic_DNA"/>
</dbReference>
<accession>A0A3L8PRL9</accession>
<sequence>MIRPIYLTSLSILELDEIKDLKSTASDIKLISGWWTCQLRNDSKYAVFFEFGEAVYACSESRKQRVIDNLENGGELPILWRDTFVAQVVIEVNRRFHNNDCIFNRKARAC</sequence>
<proteinExistence type="predicted"/>
<dbReference type="AlphaFoldDB" id="A0A3L8PRL9"/>